<accession>A0ABD5F6V6</accession>
<dbReference type="EMBL" id="JARPWY010000016">
    <property type="protein sequence ID" value="MDT2514136.1"/>
    <property type="molecule type" value="Genomic_DNA"/>
</dbReference>
<gene>
    <name evidence="2" type="ORF">P7D79_07780</name>
</gene>
<evidence type="ECO:0000313" key="3">
    <source>
        <dbReference type="Proteomes" id="UP001264335"/>
    </source>
</evidence>
<protein>
    <submittedName>
        <fullName evidence="2">WxL domain-containing protein</fullName>
    </submittedName>
</protein>
<evidence type="ECO:0000313" key="2">
    <source>
        <dbReference type="EMBL" id="MDT2514136.1"/>
    </source>
</evidence>
<evidence type="ECO:0000259" key="1">
    <source>
        <dbReference type="Pfam" id="PF13731"/>
    </source>
</evidence>
<feature type="domain" description="WxL" evidence="1">
    <location>
        <begin position="14"/>
        <end position="227"/>
    </location>
</feature>
<proteinExistence type="predicted"/>
<dbReference type="Proteomes" id="UP001264335">
    <property type="component" value="Unassembled WGS sequence"/>
</dbReference>
<name>A0ABD5F6V6_ENTAV</name>
<reference evidence="2 3" key="1">
    <citation type="submission" date="2023-03" db="EMBL/GenBank/DDBJ databases">
        <authorList>
            <person name="Shen W."/>
            <person name="Cai J."/>
        </authorList>
    </citation>
    <scope>NUCLEOTIDE SEQUENCE [LARGE SCALE GENOMIC DNA]</scope>
    <source>
        <strain evidence="2 3">Y2</strain>
    </source>
</reference>
<organism evidence="2 3">
    <name type="scientific">Enterococcus avium</name>
    <name type="common">Streptococcus avium</name>
    <dbReference type="NCBI Taxonomy" id="33945"/>
    <lineage>
        <taxon>Bacteria</taxon>
        <taxon>Bacillati</taxon>
        <taxon>Bacillota</taxon>
        <taxon>Bacilli</taxon>
        <taxon>Lactobacillales</taxon>
        <taxon>Enterococcaceae</taxon>
        <taxon>Enterococcus</taxon>
    </lineage>
</organism>
<dbReference type="InterPro" id="IPR027994">
    <property type="entry name" value="WxL_dom"/>
</dbReference>
<dbReference type="Pfam" id="PF13731">
    <property type="entry name" value="WxL"/>
    <property type="match status" value="1"/>
</dbReference>
<sequence length="227" mass="24404">MSLLFAGQLAVQADDTETHMNYQSGGTTIQPLDPLLPDPTKPVVPIDPTNPTGPPAGTGGSLSLDFASGFQFGSQPISTKDKIYYALPQEYTDFDGTKKKGPNYVQVTDIRGTGAGWQLSVKQNGQFQTDEAQQLKGAELRFNNGEMVSNLSSTYAPNANATIKMPLNAEVDVVTANSEQGIGTWLYRFGSDETSGGRSIQLNVPGSSVKYAKKYQTSLTWSLKNVP</sequence>
<comment type="caution">
    <text evidence="2">The sequence shown here is derived from an EMBL/GenBank/DDBJ whole genome shotgun (WGS) entry which is preliminary data.</text>
</comment>
<dbReference type="AlphaFoldDB" id="A0ABD5F6V6"/>
<dbReference type="RefSeq" id="WP_311904801.1">
    <property type="nucleotide sequence ID" value="NZ_JARPWT010000013.1"/>
</dbReference>